<sequence length="275" mass="29159">MNDWYKEEEGEAEEPTKAKKEEGTPSRGAWIIAGSILLGGLIISASILSSSGKLQKLADSGSAAVAQQPSGNPTPAAQQPAGQPSGPVRVSVDNDPVLGNKNAPVTLIEFSDYECPFCKKSFTDLLPELKKNYIDTGKVKLVYRDFPLSFHANAQKEAEAAECARSQSNDATYFKFHDQIFTQTTAGGTGLALTQLPVIAKNLGLNVNQFQQCLDSGKFKDEVAKDMADGSAVGVSGTPSWVVGTSSKDGKIEGQLIVGAQPFSSFKGAIDVLLK</sequence>
<organism evidence="9 10">
    <name type="scientific">Candidatus Dojkabacteria bacterium</name>
    <dbReference type="NCBI Taxonomy" id="2099670"/>
    <lineage>
        <taxon>Bacteria</taxon>
        <taxon>Candidatus Dojkabacteria</taxon>
    </lineage>
</organism>
<keyword evidence="3" id="KW-0560">Oxidoreductase</keyword>
<dbReference type="Pfam" id="PF13462">
    <property type="entry name" value="Thioredoxin_4"/>
    <property type="match status" value="1"/>
</dbReference>
<gene>
    <name evidence="9" type="ORF">E6Q11_04805</name>
</gene>
<dbReference type="GO" id="GO:0016491">
    <property type="term" value="F:oxidoreductase activity"/>
    <property type="evidence" value="ECO:0007669"/>
    <property type="project" value="UniProtKB-KW"/>
</dbReference>
<keyword evidence="2" id="KW-0732">Signal</keyword>
<proteinExistence type="inferred from homology"/>
<dbReference type="AlphaFoldDB" id="A0A5C7J752"/>
<dbReference type="EMBL" id="SSDS01000075">
    <property type="protein sequence ID" value="TXG76366.1"/>
    <property type="molecule type" value="Genomic_DNA"/>
</dbReference>
<feature type="region of interest" description="Disordered" evidence="6">
    <location>
        <begin position="64"/>
        <end position="95"/>
    </location>
</feature>
<dbReference type="PANTHER" id="PTHR13887">
    <property type="entry name" value="GLUTATHIONE S-TRANSFERASE KAPPA"/>
    <property type="match status" value="1"/>
</dbReference>
<comment type="caution">
    <text evidence="9">The sequence shown here is derived from an EMBL/GenBank/DDBJ whole genome shotgun (WGS) entry which is preliminary data.</text>
</comment>
<dbReference type="Gene3D" id="3.40.30.10">
    <property type="entry name" value="Glutaredoxin"/>
    <property type="match status" value="1"/>
</dbReference>
<dbReference type="PROSITE" id="PS51352">
    <property type="entry name" value="THIOREDOXIN_2"/>
    <property type="match status" value="1"/>
</dbReference>
<keyword evidence="7" id="KW-0472">Membrane</keyword>
<reference evidence="9 10" key="1">
    <citation type="submission" date="2018-09" db="EMBL/GenBank/DDBJ databases">
        <title>Metagenome Assembled Genomes from an Advanced Water Purification Facility.</title>
        <authorList>
            <person name="Stamps B.W."/>
            <person name="Spear J.R."/>
        </authorList>
    </citation>
    <scope>NUCLEOTIDE SEQUENCE [LARGE SCALE GENOMIC DNA]</scope>
    <source>
        <strain evidence="9">Bin_63_2</strain>
    </source>
</reference>
<feature type="domain" description="Thioredoxin" evidence="8">
    <location>
        <begin position="68"/>
        <end position="275"/>
    </location>
</feature>
<keyword evidence="5" id="KW-0676">Redox-active center</keyword>
<feature type="compositionally biased region" description="Low complexity" evidence="6">
    <location>
        <begin position="71"/>
        <end position="87"/>
    </location>
</feature>
<keyword evidence="4" id="KW-1015">Disulfide bond</keyword>
<dbReference type="PANTHER" id="PTHR13887:SF14">
    <property type="entry name" value="DISULFIDE BOND FORMATION PROTEIN D"/>
    <property type="match status" value="1"/>
</dbReference>
<dbReference type="InterPro" id="IPR012336">
    <property type="entry name" value="Thioredoxin-like_fold"/>
</dbReference>
<dbReference type="Gene3D" id="1.10.40.80">
    <property type="match status" value="1"/>
</dbReference>
<keyword evidence="7" id="KW-1133">Transmembrane helix</keyword>
<evidence type="ECO:0000256" key="6">
    <source>
        <dbReference type="SAM" id="MobiDB-lite"/>
    </source>
</evidence>
<evidence type="ECO:0000313" key="9">
    <source>
        <dbReference type="EMBL" id="TXG76366.1"/>
    </source>
</evidence>
<dbReference type="InterPro" id="IPR036249">
    <property type="entry name" value="Thioredoxin-like_sf"/>
</dbReference>
<feature type="compositionally biased region" description="Basic and acidic residues" evidence="6">
    <location>
        <begin position="14"/>
        <end position="24"/>
    </location>
</feature>
<evidence type="ECO:0000313" key="10">
    <source>
        <dbReference type="Proteomes" id="UP000321026"/>
    </source>
</evidence>
<evidence type="ECO:0000256" key="7">
    <source>
        <dbReference type="SAM" id="Phobius"/>
    </source>
</evidence>
<evidence type="ECO:0000256" key="3">
    <source>
        <dbReference type="ARBA" id="ARBA00023002"/>
    </source>
</evidence>
<evidence type="ECO:0000256" key="2">
    <source>
        <dbReference type="ARBA" id="ARBA00022729"/>
    </source>
</evidence>
<protein>
    <submittedName>
        <fullName evidence="9">DsbA family protein</fullName>
    </submittedName>
</protein>
<feature type="transmembrane region" description="Helical" evidence="7">
    <location>
        <begin position="29"/>
        <end position="48"/>
    </location>
</feature>
<feature type="region of interest" description="Disordered" evidence="6">
    <location>
        <begin position="1"/>
        <end position="25"/>
    </location>
</feature>
<evidence type="ECO:0000256" key="1">
    <source>
        <dbReference type="ARBA" id="ARBA00005791"/>
    </source>
</evidence>
<evidence type="ECO:0000259" key="8">
    <source>
        <dbReference type="PROSITE" id="PS51352"/>
    </source>
</evidence>
<comment type="similarity">
    <text evidence="1">Belongs to the thioredoxin family. DsbA subfamily.</text>
</comment>
<accession>A0A5C7J752</accession>
<evidence type="ECO:0000256" key="4">
    <source>
        <dbReference type="ARBA" id="ARBA00023157"/>
    </source>
</evidence>
<dbReference type="SUPFAM" id="SSF52833">
    <property type="entry name" value="Thioredoxin-like"/>
    <property type="match status" value="1"/>
</dbReference>
<name>A0A5C7J752_9BACT</name>
<keyword evidence="7" id="KW-0812">Transmembrane</keyword>
<evidence type="ECO:0000256" key="5">
    <source>
        <dbReference type="ARBA" id="ARBA00023284"/>
    </source>
</evidence>
<dbReference type="InterPro" id="IPR013766">
    <property type="entry name" value="Thioredoxin_domain"/>
</dbReference>
<dbReference type="Proteomes" id="UP000321026">
    <property type="component" value="Unassembled WGS sequence"/>
</dbReference>